<accession>A0AB34I7V8</accession>
<dbReference type="Proteomes" id="UP001515480">
    <property type="component" value="Unassembled WGS sequence"/>
</dbReference>
<proteinExistence type="predicted"/>
<organism evidence="1 2">
    <name type="scientific">Prymnesium parvum</name>
    <name type="common">Toxic golden alga</name>
    <dbReference type="NCBI Taxonomy" id="97485"/>
    <lineage>
        <taxon>Eukaryota</taxon>
        <taxon>Haptista</taxon>
        <taxon>Haptophyta</taxon>
        <taxon>Prymnesiophyceae</taxon>
        <taxon>Prymnesiales</taxon>
        <taxon>Prymnesiaceae</taxon>
        <taxon>Prymnesium</taxon>
    </lineage>
</organism>
<keyword evidence="2" id="KW-1185">Reference proteome</keyword>
<name>A0AB34I7V8_PRYPA</name>
<gene>
    <name evidence="1" type="ORF">AB1Y20_017070</name>
</gene>
<dbReference type="EMBL" id="JBGBPQ010000033">
    <property type="protein sequence ID" value="KAL1495205.1"/>
    <property type="molecule type" value="Genomic_DNA"/>
</dbReference>
<evidence type="ECO:0000313" key="1">
    <source>
        <dbReference type="EMBL" id="KAL1495205.1"/>
    </source>
</evidence>
<dbReference type="AlphaFoldDB" id="A0AB34I7V8"/>
<comment type="caution">
    <text evidence="1">The sequence shown here is derived from an EMBL/GenBank/DDBJ whole genome shotgun (WGS) entry which is preliminary data.</text>
</comment>
<protein>
    <submittedName>
        <fullName evidence="1">Uncharacterized protein</fullName>
    </submittedName>
</protein>
<reference evidence="1 2" key="1">
    <citation type="journal article" date="2024" name="Science">
        <title>Giant polyketide synthase enzymes in the biosynthesis of giant marine polyether toxins.</title>
        <authorList>
            <person name="Fallon T.R."/>
            <person name="Shende V.V."/>
            <person name="Wierzbicki I.H."/>
            <person name="Pendleton A.L."/>
            <person name="Watervoot N.F."/>
            <person name="Auber R.P."/>
            <person name="Gonzalez D.J."/>
            <person name="Wisecaver J.H."/>
            <person name="Moore B.S."/>
        </authorList>
    </citation>
    <scope>NUCLEOTIDE SEQUENCE [LARGE SCALE GENOMIC DNA]</scope>
    <source>
        <strain evidence="1 2">12B1</strain>
    </source>
</reference>
<sequence length="110" mass="12035">MVITVWVQLLRGGENIGSADKIKLEDYDSNVDDLRDAVMKQFPNSLAGVDAALLNVSTARESIEYLSPAQKLQVLPPTKVDKPLFVHAPALARGSEQVCSTPPPHRAREQ</sequence>
<evidence type="ECO:0000313" key="2">
    <source>
        <dbReference type="Proteomes" id="UP001515480"/>
    </source>
</evidence>